<dbReference type="GO" id="GO:0008641">
    <property type="term" value="F:ubiquitin-like modifier activating enzyme activity"/>
    <property type="evidence" value="ECO:0007669"/>
    <property type="project" value="InterPro"/>
</dbReference>
<dbReference type="Gene3D" id="3.40.50.720">
    <property type="entry name" value="NAD(P)-binding Rossmann-like Domain"/>
    <property type="match status" value="1"/>
</dbReference>
<dbReference type="PANTHER" id="PTHR10953:SF102">
    <property type="entry name" value="ADENYLYLTRANSFERASE AND SULFURTRANSFERASE MOCS3"/>
    <property type="match status" value="1"/>
</dbReference>
<dbReference type="SUPFAM" id="SSF69572">
    <property type="entry name" value="Activating enzymes of the ubiquitin-like proteins"/>
    <property type="match status" value="1"/>
</dbReference>
<dbReference type="GO" id="GO:0008146">
    <property type="term" value="F:sulfotransferase activity"/>
    <property type="evidence" value="ECO:0007669"/>
    <property type="project" value="TreeGrafter"/>
</dbReference>
<dbReference type="InterPro" id="IPR000594">
    <property type="entry name" value="ThiF_NAD_FAD-bd"/>
</dbReference>
<gene>
    <name evidence="3" type="ORF">LCGC14_1136450</name>
</gene>
<accession>A0A0F9PHR3</accession>
<name>A0A0F9PHR3_9ZZZZ</name>
<dbReference type="EMBL" id="LAZR01005361">
    <property type="protein sequence ID" value="KKN00576.1"/>
    <property type="molecule type" value="Genomic_DNA"/>
</dbReference>
<sequence>MVVIGCGALGSIISTSLVRAGVGKIRIIDRDFIEYHNLQRQLLFDEEDIRNELPKAIAAERHLKKVNSSIDIEGIVTDVNFTNIERLIKGADIVLDGLDNYETRFLINDASLKLNIPWIYGGAIASLGMMKVIIPHETSCFRCLIEELPPTKTIMTCDTAGVISPAPFIVGSLQTVEALKLLIGSNKINRDLIIVDVWEVKFDRFNFKPLQDCPACQGQYDFLEGKYEIIATSLCGQNAVQVLNPKLERLSLDKLAKQLKPLGKVSHNKFMLHFTIDKYEIIVFPEGRAIVKNTAKESIARALYSKYIGA</sequence>
<evidence type="ECO:0000256" key="1">
    <source>
        <dbReference type="ARBA" id="ARBA00009919"/>
    </source>
</evidence>
<comment type="similarity">
    <text evidence="1">Belongs to the HesA/MoeB/ThiF family.</text>
</comment>
<dbReference type="InterPro" id="IPR045886">
    <property type="entry name" value="ThiF/MoeB/HesA"/>
</dbReference>
<dbReference type="PANTHER" id="PTHR10953">
    <property type="entry name" value="UBIQUITIN-ACTIVATING ENZYME E1"/>
    <property type="match status" value="1"/>
</dbReference>
<reference evidence="3" key="1">
    <citation type="journal article" date="2015" name="Nature">
        <title>Complex archaea that bridge the gap between prokaryotes and eukaryotes.</title>
        <authorList>
            <person name="Spang A."/>
            <person name="Saw J.H."/>
            <person name="Jorgensen S.L."/>
            <person name="Zaremba-Niedzwiedzka K."/>
            <person name="Martijn J."/>
            <person name="Lind A.E."/>
            <person name="van Eijk R."/>
            <person name="Schleper C."/>
            <person name="Guy L."/>
            <person name="Ettema T.J."/>
        </authorList>
    </citation>
    <scope>NUCLEOTIDE SEQUENCE</scope>
</reference>
<protein>
    <recommendedName>
        <fullName evidence="2">THIF-type NAD/FAD binding fold domain-containing protein</fullName>
    </recommendedName>
</protein>
<dbReference type="Pfam" id="PF00899">
    <property type="entry name" value="ThiF"/>
    <property type="match status" value="1"/>
</dbReference>
<dbReference type="InterPro" id="IPR035985">
    <property type="entry name" value="Ubiquitin-activating_enz"/>
</dbReference>
<dbReference type="GO" id="GO:0005829">
    <property type="term" value="C:cytosol"/>
    <property type="evidence" value="ECO:0007669"/>
    <property type="project" value="TreeGrafter"/>
</dbReference>
<evidence type="ECO:0000313" key="3">
    <source>
        <dbReference type="EMBL" id="KKN00576.1"/>
    </source>
</evidence>
<evidence type="ECO:0000259" key="2">
    <source>
        <dbReference type="Pfam" id="PF00899"/>
    </source>
</evidence>
<organism evidence="3">
    <name type="scientific">marine sediment metagenome</name>
    <dbReference type="NCBI Taxonomy" id="412755"/>
    <lineage>
        <taxon>unclassified sequences</taxon>
        <taxon>metagenomes</taxon>
        <taxon>ecological metagenomes</taxon>
    </lineage>
</organism>
<dbReference type="CDD" id="cd00757">
    <property type="entry name" value="ThiF_MoeB_HesA_family"/>
    <property type="match status" value="1"/>
</dbReference>
<comment type="caution">
    <text evidence="3">The sequence shown here is derived from an EMBL/GenBank/DDBJ whole genome shotgun (WGS) entry which is preliminary data.</text>
</comment>
<dbReference type="GO" id="GO:0016779">
    <property type="term" value="F:nucleotidyltransferase activity"/>
    <property type="evidence" value="ECO:0007669"/>
    <property type="project" value="TreeGrafter"/>
</dbReference>
<feature type="domain" description="THIF-type NAD/FAD binding fold" evidence="2">
    <location>
        <begin position="2"/>
        <end position="214"/>
    </location>
</feature>
<proteinExistence type="inferred from homology"/>
<dbReference type="AlphaFoldDB" id="A0A0F9PHR3"/>
<dbReference type="FunFam" id="3.40.50.720:FF:000080">
    <property type="entry name" value="Thiazole biosynthesis adenylyltransferase ThiF"/>
    <property type="match status" value="1"/>
</dbReference>
<dbReference type="GO" id="GO:0004792">
    <property type="term" value="F:thiosulfate-cyanide sulfurtransferase activity"/>
    <property type="evidence" value="ECO:0007669"/>
    <property type="project" value="TreeGrafter"/>
</dbReference>